<evidence type="ECO:0000256" key="1">
    <source>
        <dbReference type="SAM" id="Phobius"/>
    </source>
</evidence>
<keyword evidence="1" id="KW-0472">Membrane</keyword>
<name>Q1IYE4_DEIGD</name>
<organism evidence="2 3">
    <name type="scientific">Deinococcus geothermalis (strain DSM 11300 / CIP 105573 / AG-3a)</name>
    <dbReference type="NCBI Taxonomy" id="319795"/>
    <lineage>
        <taxon>Bacteria</taxon>
        <taxon>Thermotogati</taxon>
        <taxon>Deinococcota</taxon>
        <taxon>Deinococci</taxon>
        <taxon>Deinococcales</taxon>
        <taxon>Deinococcaceae</taxon>
        <taxon>Deinococcus</taxon>
    </lineage>
</organism>
<dbReference type="AlphaFoldDB" id="Q1IYE4"/>
<sequence>MAGIGVIGGPPVFAWVLVLLTCIAVPLARRCGLVVFAGARAGAFGKLATFSLGFGIGHAGPPSAFQPSLCPGQQEASLRRPQRACR</sequence>
<keyword evidence="3" id="KW-1185">Reference proteome</keyword>
<evidence type="ECO:0000313" key="2">
    <source>
        <dbReference type="EMBL" id="ABF45740.1"/>
    </source>
</evidence>
<dbReference type="STRING" id="319795.Dgeo_1445"/>
<accession>Q1IYE4</accession>
<dbReference type="EMBL" id="CP000359">
    <property type="protein sequence ID" value="ABF45740.1"/>
    <property type="molecule type" value="Genomic_DNA"/>
</dbReference>
<gene>
    <name evidence="2" type="ordered locus">Dgeo_1445</name>
</gene>
<dbReference type="KEGG" id="dge:Dgeo_1445"/>
<keyword evidence="1" id="KW-1133">Transmembrane helix</keyword>
<dbReference type="Proteomes" id="UP000002431">
    <property type="component" value="Chromosome"/>
</dbReference>
<keyword evidence="1" id="KW-0812">Transmembrane</keyword>
<proteinExistence type="predicted"/>
<feature type="transmembrane region" description="Helical" evidence="1">
    <location>
        <begin position="12"/>
        <end position="28"/>
    </location>
</feature>
<protein>
    <submittedName>
        <fullName evidence="2">Uncharacterized protein</fullName>
    </submittedName>
</protein>
<dbReference type="HOGENOM" id="CLU_2492679_0_0_0"/>
<evidence type="ECO:0000313" key="3">
    <source>
        <dbReference type="Proteomes" id="UP000002431"/>
    </source>
</evidence>
<reference evidence="2" key="1">
    <citation type="submission" date="2006-04" db="EMBL/GenBank/DDBJ databases">
        <title>Complete sequence of chromosome of Deinococcus geothermalis DSM 11300.</title>
        <authorList>
            <consortium name="US DOE Joint Genome Institute"/>
            <person name="Copeland A."/>
            <person name="Lucas S."/>
            <person name="Lapidus A."/>
            <person name="Barry K."/>
            <person name="Detter J.C."/>
            <person name="Glavina del Rio T."/>
            <person name="Hammon N."/>
            <person name="Israni S."/>
            <person name="Dalin E."/>
            <person name="Tice H."/>
            <person name="Pitluck S."/>
            <person name="Brettin T."/>
            <person name="Bruce D."/>
            <person name="Han C."/>
            <person name="Tapia R."/>
            <person name="Saunders E."/>
            <person name="Gilna P."/>
            <person name="Schmutz J."/>
            <person name="Larimer F."/>
            <person name="Land M."/>
            <person name="Hauser L."/>
            <person name="Kyrpides N."/>
            <person name="Kim E."/>
            <person name="Daly M.J."/>
            <person name="Fredrickson J.K."/>
            <person name="Makarova K.S."/>
            <person name="Gaidamakova E.K."/>
            <person name="Zhai M."/>
            <person name="Richardson P."/>
        </authorList>
    </citation>
    <scope>NUCLEOTIDE SEQUENCE</scope>
    <source>
        <strain evidence="2">DSM 11300</strain>
    </source>
</reference>